<dbReference type="PRINTS" id="PR00033">
    <property type="entry name" value="HTHASNC"/>
</dbReference>
<dbReference type="PROSITE" id="PS00519">
    <property type="entry name" value="HTH_ASNC_1"/>
    <property type="match status" value="1"/>
</dbReference>
<dbReference type="PROSITE" id="PS50956">
    <property type="entry name" value="HTH_ASNC_2"/>
    <property type="match status" value="1"/>
</dbReference>
<comment type="caution">
    <text evidence="5">The sequence shown here is derived from an EMBL/GenBank/DDBJ whole genome shotgun (WGS) entry which is preliminary data.</text>
</comment>
<dbReference type="SUPFAM" id="SSF54909">
    <property type="entry name" value="Dimeric alpha+beta barrel"/>
    <property type="match status" value="1"/>
</dbReference>
<dbReference type="RefSeq" id="WP_284233678.1">
    <property type="nucleotide sequence ID" value="NZ_BSUL01000001.1"/>
</dbReference>
<dbReference type="InterPro" id="IPR011008">
    <property type="entry name" value="Dimeric_a/b-barrel"/>
</dbReference>
<name>A0AA37UM74_9MICO</name>
<feature type="domain" description="HTH asnC-type" evidence="4">
    <location>
        <begin position="7"/>
        <end position="68"/>
    </location>
</feature>
<protein>
    <submittedName>
        <fullName evidence="5">Transcriptional regulator, AsnC family protein</fullName>
    </submittedName>
</protein>
<dbReference type="Pfam" id="PF13412">
    <property type="entry name" value="HTH_24"/>
    <property type="match status" value="1"/>
</dbReference>
<keyword evidence="1" id="KW-0805">Transcription regulation</keyword>
<dbReference type="InterPro" id="IPR000485">
    <property type="entry name" value="AsnC-type_HTH_dom"/>
</dbReference>
<evidence type="ECO:0000313" key="5">
    <source>
        <dbReference type="EMBL" id="GMA29501.1"/>
    </source>
</evidence>
<dbReference type="SMART" id="SM00344">
    <property type="entry name" value="HTH_ASNC"/>
    <property type="match status" value="1"/>
</dbReference>
<keyword evidence="6" id="KW-1185">Reference proteome</keyword>
<dbReference type="InterPro" id="IPR019885">
    <property type="entry name" value="Tscrpt_reg_HTH_AsnC-type_CS"/>
</dbReference>
<dbReference type="InterPro" id="IPR019888">
    <property type="entry name" value="Tscrpt_reg_AsnC-like"/>
</dbReference>
<dbReference type="Pfam" id="PF01037">
    <property type="entry name" value="AsnC_trans_reg"/>
    <property type="match status" value="1"/>
</dbReference>
<proteinExistence type="predicted"/>
<dbReference type="Gene3D" id="1.10.10.10">
    <property type="entry name" value="Winged helix-like DNA-binding domain superfamily/Winged helix DNA-binding domain"/>
    <property type="match status" value="1"/>
</dbReference>
<keyword evidence="2" id="KW-0238">DNA-binding</keyword>
<evidence type="ECO:0000256" key="3">
    <source>
        <dbReference type="ARBA" id="ARBA00023163"/>
    </source>
</evidence>
<dbReference type="EMBL" id="BSUL01000001">
    <property type="protein sequence ID" value="GMA29501.1"/>
    <property type="molecule type" value="Genomic_DNA"/>
</dbReference>
<dbReference type="InterPro" id="IPR011991">
    <property type="entry name" value="ArsR-like_HTH"/>
</dbReference>
<evidence type="ECO:0000313" key="6">
    <source>
        <dbReference type="Proteomes" id="UP001157160"/>
    </source>
</evidence>
<evidence type="ECO:0000259" key="4">
    <source>
        <dbReference type="PROSITE" id="PS50956"/>
    </source>
</evidence>
<dbReference type="Proteomes" id="UP001157160">
    <property type="component" value="Unassembled WGS sequence"/>
</dbReference>
<gene>
    <name evidence="5" type="ORF">GCM10025874_27540</name>
</gene>
<dbReference type="AlphaFoldDB" id="A0AA37UM74"/>
<dbReference type="GO" id="GO:0043200">
    <property type="term" value="P:response to amino acid"/>
    <property type="evidence" value="ECO:0007669"/>
    <property type="project" value="TreeGrafter"/>
</dbReference>
<organism evidence="5 6">
    <name type="scientific">Arenivirga flava</name>
    <dbReference type="NCBI Taxonomy" id="1930060"/>
    <lineage>
        <taxon>Bacteria</taxon>
        <taxon>Bacillati</taxon>
        <taxon>Actinomycetota</taxon>
        <taxon>Actinomycetes</taxon>
        <taxon>Micrococcales</taxon>
        <taxon>Microbacteriaceae</taxon>
        <taxon>Arenivirga</taxon>
    </lineage>
</organism>
<sequence length="152" mass="16856">MRNATTFDGIDHAIIERLSQDGRLSNTELARSVGLTPAPCLRRVQRLERDGVISGYRAVIDPVAAGRGFEVIVSVEITLSDAQTVAEFETAVIAFDEVVEARRLLGVPDYFLRINVADVNAFERFTMEKLTRLPAVSRVISHQTMRVLKSLA</sequence>
<dbReference type="InterPro" id="IPR019887">
    <property type="entry name" value="Tscrpt_reg_AsnC/Lrp_C"/>
</dbReference>
<dbReference type="Gene3D" id="3.30.70.920">
    <property type="match status" value="1"/>
</dbReference>
<evidence type="ECO:0000256" key="2">
    <source>
        <dbReference type="ARBA" id="ARBA00023125"/>
    </source>
</evidence>
<dbReference type="PANTHER" id="PTHR30154">
    <property type="entry name" value="LEUCINE-RESPONSIVE REGULATORY PROTEIN"/>
    <property type="match status" value="1"/>
</dbReference>
<dbReference type="GO" id="GO:0005829">
    <property type="term" value="C:cytosol"/>
    <property type="evidence" value="ECO:0007669"/>
    <property type="project" value="TreeGrafter"/>
</dbReference>
<dbReference type="SUPFAM" id="SSF46785">
    <property type="entry name" value="Winged helix' DNA-binding domain"/>
    <property type="match status" value="1"/>
</dbReference>
<dbReference type="InterPro" id="IPR036388">
    <property type="entry name" value="WH-like_DNA-bd_sf"/>
</dbReference>
<dbReference type="CDD" id="cd00090">
    <property type="entry name" value="HTH_ARSR"/>
    <property type="match status" value="1"/>
</dbReference>
<dbReference type="InterPro" id="IPR036390">
    <property type="entry name" value="WH_DNA-bd_sf"/>
</dbReference>
<dbReference type="PANTHER" id="PTHR30154:SF34">
    <property type="entry name" value="TRANSCRIPTIONAL REGULATOR AZLB"/>
    <property type="match status" value="1"/>
</dbReference>
<dbReference type="GO" id="GO:0043565">
    <property type="term" value="F:sequence-specific DNA binding"/>
    <property type="evidence" value="ECO:0007669"/>
    <property type="project" value="InterPro"/>
</dbReference>
<evidence type="ECO:0000256" key="1">
    <source>
        <dbReference type="ARBA" id="ARBA00023015"/>
    </source>
</evidence>
<keyword evidence="3" id="KW-0804">Transcription</keyword>
<reference evidence="5 6" key="1">
    <citation type="journal article" date="2014" name="Int. J. Syst. Evol. Microbiol.">
        <title>Complete genome sequence of Corynebacterium casei LMG S-19264T (=DSM 44701T), isolated from a smear-ripened cheese.</title>
        <authorList>
            <consortium name="US DOE Joint Genome Institute (JGI-PGF)"/>
            <person name="Walter F."/>
            <person name="Albersmeier A."/>
            <person name="Kalinowski J."/>
            <person name="Ruckert C."/>
        </authorList>
    </citation>
    <scope>NUCLEOTIDE SEQUENCE [LARGE SCALE GENOMIC DNA]</scope>
    <source>
        <strain evidence="5 6">NBRC 112289</strain>
    </source>
</reference>
<accession>A0AA37UM74</accession>